<accession>A0A4P7N6V5</accession>
<evidence type="ECO:0000256" key="1">
    <source>
        <dbReference type="SAM" id="MobiDB-lite"/>
    </source>
</evidence>
<evidence type="ECO:0000313" key="2">
    <source>
        <dbReference type="EMBL" id="QBZ55750.1"/>
    </source>
</evidence>
<dbReference type="AlphaFoldDB" id="A0A4P7N6V5"/>
<dbReference type="Proteomes" id="UP000294847">
    <property type="component" value="Chromosome 2"/>
</dbReference>
<protein>
    <submittedName>
        <fullName evidence="2">Uncharacterized protein</fullName>
    </submittedName>
</protein>
<evidence type="ECO:0000313" key="3">
    <source>
        <dbReference type="Proteomes" id="UP000294847"/>
    </source>
</evidence>
<feature type="region of interest" description="Disordered" evidence="1">
    <location>
        <begin position="226"/>
        <end position="248"/>
    </location>
</feature>
<feature type="region of interest" description="Disordered" evidence="1">
    <location>
        <begin position="90"/>
        <end position="110"/>
    </location>
</feature>
<feature type="region of interest" description="Disordered" evidence="1">
    <location>
        <begin position="1"/>
        <end position="25"/>
    </location>
</feature>
<reference evidence="2 3" key="1">
    <citation type="journal article" date="2019" name="Mol. Biol. Evol.">
        <title>Blast fungal genomes show frequent chromosomal changes, gene gains and losses, and effector gene turnover.</title>
        <authorList>
            <person name="Gomez Luciano L.B."/>
            <person name="Jason Tsai I."/>
            <person name="Chuma I."/>
            <person name="Tosa Y."/>
            <person name="Chen Y.H."/>
            <person name="Li J.Y."/>
            <person name="Li M.Y."/>
            <person name="Jade Lu M.Y."/>
            <person name="Nakayashiki H."/>
            <person name="Li W.H."/>
        </authorList>
    </citation>
    <scope>NUCLEOTIDE SEQUENCE [LARGE SCALE GENOMIC DNA]</scope>
    <source>
        <strain evidence="2">MZ5-1-6</strain>
    </source>
</reference>
<gene>
    <name evidence="2" type="ORF">PoMZ_00652</name>
</gene>
<feature type="compositionally biased region" description="Basic residues" evidence="1">
    <location>
        <begin position="234"/>
        <end position="248"/>
    </location>
</feature>
<organism evidence="2 3">
    <name type="scientific">Pyricularia oryzae</name>
    <name type="common">Rice blast fungus</name>
    <name type="synonym">Magnaporthe oryzae</name>
    <dbReference type="NCBI Taxonomy" id="318829"/>
    <lineage>
        <taxon>Eukaryota</taxon>
        <taxon>Fungi</taxon>
        <taxon>Dikarya</taxon>
        <taxon>Ascomycota</taxon>
        <taxon>Pezizomycotina</taxon>
        <taxon>Sordariomycetes</taxon>
        <taxon>Sordariomycetidae</taxon>
        <taxon>Magnaporthales</taxon>
        <taxon>Pyriculariaceae</taxon>
        <taxon>Pyricularia</taxon>
    </lineage>
</organism>
<dbReference type="EMBL" id="CP034205">
    <property type="protein sequence ID" value="QBZ55750.1"/>
    <property type="molecule type" value="Genomic_DNA"/>
</dbReference>
<proteinExistence type="predicted"/>
<name>A0A4P7N6V5_PYROR</name>
<sequence length="248" mass="27665">MSSIPFRSWPPAPRPTPTRPEPRHNYITCGGSTLCRGKRSSPAKTYEYERCFKHGYKTIKNPGTALERGLYALIDSLYLQVIVEEVTSRYSGGRGPSTRRRGPPGSKQRWLPRSEFELERISNDKHFGADQLAIILNKYGRRHMGTDLALGLVIPGEEPNILDVIPDAPAHAEADAILKKELPVRVIWVTNDNMELPAGGVVMSHYEGMKPLTKIEAARDAIKKRGDAAAAAHKANRRRHRNRARAVG</sequence>
<feature type="compositionally biased region" description="Pro residues" evidence="1">
    <location>
        <begin position="8"/>
        <end position="19"/>
    </location>
</feature>